<organism evidence="1 2">
    <name type="scientific">Leptospira noguchii str. 2001034031</name>
    <dbReference type="NCBI Taxonomy" id="1193053"/>
    <lineage>
        <taxon>Bacteria</taxon>
        <taxon>Pseudomonadati</taxon>
        <taxon>Spirochaetota</taxon>
        <taxon>Spirochaetia</taxon>
        <taxon>Leptospirales</taxon>
        <taxon>Leptospiraceae</taxon>
        <taxon>Leptospira</taxon>
    </lineage>
</organism>
<protein>
    <submittedName>
        <fullName evidence="1">Uncharacterized protein</fullName>
    </submittedName>
</protein>
<dbReference type="Proteomes" id="UP000012138">
    <property type="component" value="Unassembled WGS sequence"/>
</dbReference>
<dbReference type="AlphaFoldDB" id="M6Y529"/>
<evidence type="ECO:0000313" key="2">
    <source>
        <dbReference type="Proteomes" id="UP000012138"/>
    </source>
</evidence>
<comment type="caution">
    <text evidence="1">The sequence shown here is derived from an EMBL/GenBank/DDBJ whole genome shotgun (WGS) entry which is preliminary data.</text>
</comment>
<sequence>MKLKTKYRIKFLLCNLLTRAKELDPAANGKPGSPQFSYTTHVKIKLLKPRLEPLFISLKL</sequence>
<gene>
    <name evidence="1" type="ORF">LEP1GSC024_0527</name>
</gene>
<evidence type="ECO:0000313" key="1">
    <source>
        <dbReference type="EMBL" id="EMO87046.1"/>
    </source>
</evidence>
<dbReference type="EMBL" id="AKXB02000171">
    <property type="protein sequence ID" value="EMO87046.1"/>
    <property type="molecule type" value="Genomic_DNA"/>
</dbReference>
<name>M6Y529_9LEPT</name>
<accession>M6Y529</accession>
<reference evidence="1 2" key="1">
    <citation type="submission" date="2013-01" db="EMBL/GenBank/DDBJ databases">
        <authorList>
            <person name="Harkins D.M."/>
            <person name="Durkin A.S."/>
            <person name="Brinkac L.M."/>
            <person name="Haft D.H."/>
            <person name="Selengut J.D."/>
            <person name="Sanka R."/>
            <person name="DePew J."/>
            <person name="Purushe J."/>
            <person name="Whelen A.C."/>
            <person name="Vinetz J.M."/>
            <person name="Sutton G.G."/>
            <person name="Nierman W.C."/>
            <person name="Fouts D.E."/>
        </authorList>
    </citation>
    <scope>NUCLEOTIDE SEQUENCE [LARGE SCALE GENOMIC DNA]</scope>
    <source>
        <strain evidence="1 2">2001034031</strain>
    </source>
</reference>
<proteinExistence type="predicted"/>